<dbReference type="PANTHER" id="PTHR45947:SF3">
    <property type="entry name" value="SULFOQUINOVOSYL TRANSFERASE SQD2"/>
    <property type="match status" value="1"/>
</dbReference>
<protein>
    <submittedName>
        <fullName evidence="2">Glycosyl transferase family 1</fullName>
    </submittedName>
</protein>
<dbReference type="AlphaFoldDB" id="A0A2U9ID76"/>
<dbReference type="InterPro" id="IPR001296">
    <property type="entry name" value="Glyco_trans_1"/>
</dbReference>
<dbReference type="SUPFAM" id="SSF53756">
    <property type="entry name" value="UDP-Glycosyltransferase/glycogen phosphorylase"/>
    <property type="match status" value="1"/>
</dbReference>
<dbReference type="Pfam" id="PF00534">
    <property type="entry name" value="Glycos_transf_1"/>
    <property type="match status" value="1"/>
</dbReference>
<sequence>MTSLLYVSLGERPTSGATTTIIELLTRLPKFQVNVDLVELLFKDEESLVSKCPKIKESISNYKVIRLPYSKSFLGKVIRFILVNSILKLNISKISNNYDFVIGFNTKNSIYIYYLTPYITFPLYKHYIKLVKRTNLIEGTVWFIKSINTLNRNRKRAWNICAGVVLQEKLKEYGISCFALEPPAGVDLELIDSSPTLNGFDVIHVARQGFMKGTLDAVKVISELNLSHAFIGPVDQGFSMPQVNYLGEILDKRRLYGIMKGSRVFLYPSRVDSFGIVVAEALASGLPVVAYNIPAIKYYFGDCEAVKLVEVCDIQGLVKGVKEMINGDYKNVARECAKKYSWEEVTKSFTNILQKLKKEKT</sequence>
<accession>A0A2U9ID76</accession>
<gene>
    <name evidence="2" type="ORF">DFR85_04305</name>
</gene>
<dbReference type="PANTHER" id="PTHR45947">
    <property type="entry name" value="SULFOQUINOVOSYL TRANSFERASE SQD2"/>
    <property type="match status" value="1"/>
</dbReference>
<evidence type="ECO:0000313" key="2">
    <source>
        <dbReference type="EMBL" id="AWR93956.1"/>
    </source>
</evidence>
<keyword evidence="3" id="KW-1185">Reference proteome</keyword>
<reference evidence="2 3" key="1">
    <citation type="submission" date="2018-05" db="EMBL/GenBank/DDBJ databases">
        <title>Complete Genome Sequences of Extremely Thermoacidophilic, Metal-Mobilizing Type-Strain Members of the Archaeal Family Sulfolobaceae: Acidianus brierleyi DSM-1651T, Acidianus sulfidivorans DSM-18786T, Metallosphaera hakonensis DSM-7519T, and Metallosphaera prunae DSM-10039T.</title>
        <authorList>
            <person name="Counts J.A."/>
            <person name="Kelly R.M."/>
        </authorList>
    </citation>
    <scope>NUCLEOTIDE SEQUENCE [LARGE SCALE GENOMIC DNA]</scope>
    <source>
        <strain evidence="2 3">DSM 1651</strain>
    </source>
</reference>
<proteinExistence type="predicted"/>
<keyword evidence="2" id="KW-0808">Transferase</keyword>
<dbReference type="GeneID" id="36831351"/>
<dbReference type="GO" id="GO:0016757">
    <property type="term" value="F:glycosyltransferase activity"/>
    <property type="evidence" value="ECO:0007669"/>
    <property type="project" value="InterPro"/>
</dbReference>
<organism evidence="2 3">
    <name type="scientific">Acidianus brierleyi</name>
    <dbReference type="NCBI Taxonomy" id="41673"/>
    <lineage>
        <taxon>Archaea</taxon>
        <taxon>Thermoproteota</taxon>
        <taxon>Thermoprotei</taxon>
        <taxon>Sulfolobales</taxon>
        <taxon>Sulfolobaceae</taxon>
        <taxon>Acidianus</taxon>
    </lineage>
</organism>
<dbReference type="OrthoDB" id="26106at2157"/>
<dbReference type="EMBL" id="CP029289">
    <property type="protein sequence ID" value="AWR93956.1"/>
    <property type="molecule type" value="Genomic_DNA"/>
</dbReference>
<dbReference type="Gene3D" id="3.40.50.2000">
    <property type="entry name" value="Glycogen Phosphorylase B"/>
    <property type="match status" value="1"/>
</dbReference>
<evidence type="ECO:0000259" key="1">
    <source>
        <dbReference type="Pfam" id="PF00534"/>
    </source>
</evidence>
<dbReference type="KEGG" id="abri:DFR85_04305"/>
<dbReference type="RefSeq" id="WP_110269840.1">
    <property type="nucleotide sequence ID" value="NZ_CP029289.2"/>
</dbReference>
<dbReference type="Proteomes" id="UP000248044">
    <property type="component" value="Chromosome"/>
</dbReference>
<name>A0A2U9ID76_9CREN</name>
<evidence type="ECO:0000313" key="3">
    <source>
        <dbReference type="Proteomes" id="UP000248044"/>
    </source>
</evidence>
<dbReference type="CDD" id="cd03801">
    <property type="entry name" value="GT4_PimA-like"/>
    <property type="match status" value="1"/>
</dbReference>
<dbReference type="InterPro" id="IPR050194">
    <property type="entry name" value="Glycosyltransferase_grp1"/>
</dbReference>
<feature type="domain" description="Glycosyl transferase family 1" evidence="1">
    <location>
        <begin position="242"/>
        <end position="331"/>
    </location>
</feature>